<dbReference type="Pfam" id="PF00174">
    <property type="entry name" value="Oxidored_molyb"/>
    <property type="match status" value="1"/>
</dbReference>
<name>A0A246RJ28_9ACTN</name>
<dbReference type="EMBL" id="MZMV01000040">
    <property type="protein sequence ID" value="OWV03767.1"/>
    <property type="molecule type" value="Genomic_DNA"/>
</dbReference>
<evidence type="ECO:0000256" key="1">
    <source>
        <dbReference type="SAM" id="MobiDB-lite"/>
    </source>
</evidence>
<dbReference type="GO" id="GO:0006790">
    <property type="term" value="P:sulfur compound metabolic process"/>
    <property type="evidence" value="ECO:0007669"/>
    <property type="project" value="TreeGrafter"/>
</dbReference>
<comment type="caution">
    <text evidence="4">The sequence shown here is derived from an EMBL/GenBank/DDBJ whole genome shotgun (WGS) entry which is preliminary data.</text>
</comment>
<dbReference type="OrthoDB" id="9795587at2"/>
<feature type="domain" description="Oxidoreductase molybdopterin-binding" evidence="3">
    <location>
        <begin position="308"/>
        <end position="460"/>
    </location>
</feature>
<evidence type="ECO:0000313" key="5">
    <source>
        <dbReference type="Proteomes" id="UP000197174"/>
    </source>
</evidence>
<evidence type="ECO:0000313" key="4">
    <source>
        <dbReference type="EMBL" id="OWV03767.1"/>
    </source>
</evidence>
<dbReference type="Pfam" id="PF17957">
    <property type="entry name" value="Big_7"/>
    <property type="match status" value="1"/>
</dbReference>
<sequence length="581" mass="59390">MSTTPRGFAALAGVTAAVVAIGVAEPVAVLTGPRSAPLIAVGGVVVDTVPEPLKQFAIDVFGRYDKIALLVGTAVLLAAFAAGIGVLAVRRLAVGLVGIAAFTGLGVAAALTRAGADAADALPALVGGGLGGLVLWAFVAGPWQLDPWPWQPPTPLPATPPASTGPSPAETSPAAGPLGAGTAPAVGSSAAGGAPAGGSAAGGGPGVPAGPDDGPPAGWEPLESTDPESRRRFLRGAGLLAGAATVVGLGGHWLAGRRGVSAARQAVALPTPSAVAPTVPAGADLSLAQLAPYTTPNGGFYRIDTALVVPQVDPETWRLRIHGRVRNPIELTFAELLARPMVERYVTLACVSNEVGGDLIGNARWLGVPIKELLDEAGPEEGADQVVGRSVDGWTCGTPTAALRDGRDALLAVGMNGEPLPVEHGFPVRMVVPGLYGYVSACKWVTELELTSFADFDAYWVPRGWSAQGPVKTQSRIDTPRARNRLTAGEVTVAGVAWAQHRGISRVEVRVDGGAWQEATLAPTVSVDTWVQWSWRWPAIPGEHTLQVRATDRDGGTQTPLTAPVAPDGATGWHSVTVTVR</sequence>
<feature type="compositionally biased region" description="Low complexity" evidence="1">
    <location>
        <begin position="161"/>
        <end position="193"/>
    </location>
</feature>
<feature type="transmembrane region" description="Helical" evidence="2">
    <location>
        <begin position="96"/>
        <end position="116"/>
    </location>
</feature>
<evidence type="ECO:0000256" key="2">
    <source>
        <dbReference type="SAM" id="Phobius"/>
    </source>
</evidence>
<proteinExistence type="predicted"/>
<feature type="region of interest" description="Disordered" evidence="1">
    <location>
        <begin position="149"/>
        <end position="229"/>
    </location>
</feature>
<dbReference type="SUPFAM" id="SSF56524">
    <property type="entry name" value="Oxidoreductase molybdopterin-binding domain"/>
    <property type="match status" value="1"/>
</dbReference>
<dbReference type="GO" id="GO:0020037">
    <property type="term" value="F:heme binding"/>
    <property type="evidence" value="ECO:0007669"/>
    <property type="project" value="TreeGrafter"/>
</dbReference>
<dbReference type="Proteomes" id="UP000197174">
    <property type="component" value="Unassembled WGS sequence"/>
</dbReference>
<dbReference type="AlphaFoldDB" id="A0A246RJ28"/>
<protein>
    <submittedName>
        <fullName evidence="4">Molybdopterin-binding oxidoreductase</fullName>
    </submittedName>
</protein>
<dbReference type="Gene3D" id="2.60.40.650">
    <property type="match status" value="1"/>
</dbReference>
<dbReference type="InterPro" id="IPR036374">
    <property type="entry name" value="OxRdtase_Mopterin-bd_sf"/>
</dbReference>
<evidence type="ECO:0000259" key="3">
    <source>
        <dbReference type="Pfam" id="PF00174"/>
    </source>
</evidence>
<dbReference type="GO" id="GO:0043546">
    <property type="term" value="F:molybdopterin cofactor binding"/>
    <property type="evidence" value="ECO:0007669"/>
    <property type="project" value="TreeGrafter"/>
</dbReference>
<keyword evidence="2" id="KW-0472">Membrane</keyword>
<keyword evidence="2" id="KW-1133">Transmembrane helix</keyword>
<feature type="transmembrane region" description="Helical" evidence="2">
    <location>
        <begin position="233"/>
        <end position="255"/>
    </location>
</feature>
<organism evidence="4 5">
    <name type="scientific">Micromonospora wenchangensis</name>
    <dbReference type="NCBI Taxonomy" id="1185415"/>
    <lineage>
        <taxon>Bacteria</taxon>
        <taxon>Bacillati</taxon>
        <taxon>Actinomycetota</taxon>
        <taxon>Actinomycetes</taxon>
        <taxon>Micromonosporales</taxon>
        <taxon>Micromonosporaceae</taxon>
        <taxon>Micromonospora</taxon>
    </lineage>
</organism>
<accession>A0A246RJ28</accession>
<keyword evidence="5" id="KW-1185">Reference proteome</keyword>
<feature type="compositionally biased region" description="Gly residues" evidence="1">
    <location>
        <begin position="194"/>
        <end position="207"/>
    </location>
</feature>
<feature type="compositionally biased region" description="Pro residues" evidence="1">
    <location>
        <begin position="149"/>
        <end position="160"/>
    </location>
</feature>
<dbReference type="Gene3D" id="3.90.420.10">
    <property type="entry name" value="Oxidoreductase, molybdopterin-binding domain"/>
    <property type="match status" value="1"/>
</dbReference>
<dbReference type="PANTHER" id="PTHR19372">
    <property type="entry name" value="SULFITE REDUCTASE"/>
    <property type="match status" value="1"/>
</dbReference>
<keyword evidence="2" id="KW-0812">Transmembrane</keyword>
<dbReference type="PANTHER" id="PTHR19372:SF7">
    <property type="entry name" value="SULFITE OXIDASE, MITOCHONDRIAL"/>
    <property type="match status" value="1"/>
</dbReference>
<gene>
    <name evidence="4" type="ORF">B5D80_21855</name>
</gene>
<dbReference type="InterPro" id="IPR000572">
    <property type="entry name" value="OxRdtase_Mopterin-bd_dom"/>
</dbReference>
<reference evidence="4 5" key="1">
    <citation type="submission" date="2017-03" db="EMBL/GenBank/DDBJ databases">
        <title>Whole genome sequence of Micromonospora wenchangensis, isolated from mangrove soil.</title>
        <authorList>
            <person name="Yang H."/>
        </authorList>
    </citation>
    <scope>NUCLEOTIDE SEQUENCE [LARGE SCALE GENOMIC DNA]</scope>
    <source>
        <strain evidence="4 5">CCTCC AA 2012002</strain>
    </source>
</reference>
<dbReference type="SUPFAM" id="SSF81296">
    <property type="entry name" value="E set domains"/>
    <property type="match status" value="1"/>
</dbReference>
<dbReference type="InterPro" id="IPR014756">
    <property type="entry name" value="Ig_E-set"/>
</dbReference>
<dbReference type="GO" id="GO:0008482">
    <property type="term" value="F:sulfite oxidase activity"/>
    <property type="evidence" value="ECO:0007669"/>
    <property type="project" value="TreeGrafter"/>
</dbReference>
<feature type="transmembrane region" description="Helical" evidence="2">
    <location>
        <begin position="67"/>
        <end position="89"/>
    </location>
</feature>
<feature type="transmembrane region" description="Helical" evidence="2">
    <location>
        <begin position="122"/>
        <end position="141"/>
    </location>
</feature>